<accession>A0A8S1PMJ0</accession>
<evidence type="ECO:0000256" key="1">
    <source>
        <dbReference type="ARBA" id="ARBA00022729"/>
    </source>
</evidence>
<dbReference type="NCBIfam" id="TIGR02232">
    <property type="entry name" value="myxo_disulf_rpt"/>
    <property type="match status" value="2"/>
</dbReference>
<reference evidence="6" key="1">
    <citation type="submission" date="2021-01" db="EMBL/GenBank/DDBJ databases">
        <authorList>
            <consortium name="Genoscope - CEA"/>
            <person name="William W."/>
        </authorList>
    </citation>
    <scope>NUCLEOTIDE SEQUENCE</scope>
</reference>
<name>A0A8S1PMJ0_9CILI</name>
<evidence type="ECO:0000256" key="2">
    <source>
        <dbReference type="ARBA" id="ARBA00022737"/>
    </source>
</evidence>
<evidence type="ECO:0000256" key="5">
    <source>
        <dbReference type="SAM" id="SignalP"/>
    </source>
</evidence>
<dbReference type="InterPro" id="IPR011936">
    <property type="entry name" value="Myxo_disulph_rpt"/>
</dbReference>
<dbReference type="EMBL" id="CAJJDN010000081">
    <property type="protein sequence ID" value="CAD8104182.1"/>
    <property type="molecule type" value="Genomic_DNA"/>
</dbReference>
<evidence type="ECO:0000256" key="3">
    <source>
        <dbReference type="ARBA" id="ARBA00023157"/>
    </source>
</evidence>
<dbReference type="Pfam" id="PF13948">
    <property type="entry name" value="DUF4215"/>
    <property type="match status" value="6"/>
</dbReference>
<keyword evidence="4" id="KW-1133">Transmembrane helix</keyword>
<evidence type="ECO:0000313" key="7">
    <source>
        <dbReference type="Proteomes" id="UP000692954"/>
    </source>
</evidence>
<feature type="chain" id="PRO_5035732055" description="Insulin-like growth factor binding protein, N-terminal" evidence="5">
    <location>
        <begin position="17"/>
        <end position="1017"/>
    </location>
</feature>
<keyword evidence="4" id="KW-0812">Transmembrane</keyword>
<feature type="transmembrane region" description="Helical" evidence="4">
    <location>
        <begin position="889"/>
        <end position="914"/>
    </location>
</feature>
<feature type="signal peptide" evidence="5">
    <location>
        <begin position="1"/>
        <end position="16"/>
    </location>
</feature>
<sequence length="1017" mass="117685">MLKLFIIVLLCQTVSSKLIQKEDYNYIKQNWYSYKGQSDIDTINSEKFIGGINSFKQETILQHHYYLQSHYQLTIRIRAILSNCVNNFVVQLDDARSTIASSQMNPSLIIDMELSYFHTSQSAFFALQASGLPSCSNQNTWWGIFAIEIHVLDCQEFEDYCLPGSNSKWLLLISQLHSKLNDWKITSNGSSTQNLQGIDFEILLRHYSGTFQLQRYILIPFPTKVKFQFKLFFDNQPQEIKIMINDFQTLWPIDKFLNYFVEPGGKTWWIYNIEIDIHNHKSDQLSIILIFNDSASNKVSVLDFIVFYQEQKIALPPILGCLNIIDQNCIFCDIGWQLNLVEQKCIPICGDNKLYKDCDNDNHNANDGCYYCEFQCSSDCQRCNFGRCLEWSNIYNLDQQYYNNYEQVLDCKNNQGYFFDVLFDLCQPICGDQIKTLEEECDDGNNLFNDGCLNCKFICSDNCMNCQYGKCYECNPGFIINKFKCIPKCGDELVKADEICDDGNNIRFDGCHKCQSSCQLECINCYNSHCIECLQGWNIVEGKCEKSCGDGLVAIMSNEQCDDPLDSYCVDCSYSICQDNCSICHQNQCITCFFPFQLINEICQPICGDSIVSLQFEQCDDGNEIPFDGCHECQYSCSYGCILCEQDNICKQCEQNLFFLDPLTAKCKQINQLNNDIQKDQINSSNSTTNILCNQNYVLIQNICVNLCGNGLLNSYYEECDDGNNNGGDGCSSLCTLEEFYQCINLENQLTTCTFIKPPDFNLNSLSDKKNQTQIIELTFTKSVKLMYPSQIEEIIIFRITPEIIHQLTIVPQLNISIHLNNPIYQVFIQFQEYVENPKLEVQISKYVIQDEFNLELYNYNKSINLGNPFIISETTKQQVVSIVKFNDAMMYSLASIAGLALLTGNILMILNLLDLLQSLSYIRYMQYQFPPHLRQFLETYTKIILKLIKLLQNQMVVIYHSKRNNHPMQTQIYLQIKFIQQMPKVATFLFQHPYSHILFALLYPHNQQIKNWLIFI</sequence>
<dbReference type="OrthoDB" id="305529at2759"/>
<evidence type="ECO:0000256" key="4">
    <source>
        <dbReference type="SAM" id="Phobius"/>
    </source>
</evidence>
<keyword evidence="3" id="KW-1015">Disulfide bond</keyword>
<keyword evidence="7" id="KW-1185">Reference proteome</keyword>
<comment type="caution">
    <text evidence="6">The sequence shown here is derived from an EMBL/GenBank/DDBJ whole genome shotgun (WGS) entry which is preliminary data.</text>
</comment>
<keyword evidence="1 5" id="KW-0732">Signal</keyword>
<gene>
    <name evidence="6" type="ORF">PSON_ATCC_30995.1.T0810226</name>
</gene>
<keyword evidence="2" id="KW-0677">Repeat</keyword>
<dbReference type="PANTHER" id="PTHR38934:SF6">
    <property type="entry name" value="CHROMOSOME UNDETERMINED SCAFFOLD_176, WHOLE GENOME SHOTGUN SEQUENCE"/>
    <property type="match status" value="1"/>
</dbReference>
<dbReference type="Proteomes" id="UP000692954">
    <property type="component" value="Unassembled WGS sequence"/>
</dbReference>
<dbReference type="PANTHER" id="PTHR38934">
    <property type="entry name" value="HYPHALLY REGULATED CELL WALL PROTEIN 1"/>
    <property type="match status" value="1"/>
</dbReference>
<evidence type="ECO:0000313" key="6">
    <source>
        <dbReference type="EMBL" id="CAD8104182.1"/>
    </source>
</evidence>
<protein>
    <recommendedName>
        <fullName evidence="8">Insulin-like growth factor binding protein, N-terminal</fullName>
    </recommendedName>
</protein>
<keyword evidence="4" id="KW-0472">Membrane</keyword>
<proteinExistence type="predicted"/>
<evidence type="ECO:0008006" key="8">
    <source>
        <dbReference type="Google" id="ProtNLM"/>
    </source>
</evidence>
<organism evidence="6 7">
    <name type="scientific">Paramecium sonneborni</name>
    <dbReference type="NCBI Taxonomy" id="65129"/>
    <lineage>
        <taxon>Eukaryota</taxon>
        <taxon>Sar</taxon>
        <taxon>Alveolata</taxon>
        <taxon>Ciliophora</taxon>
        <taxon>Intramacronucleata</taxon>
        <taxon>Oligohymenophorea</taxon>
        <taxon>Peniculida</taxon>
        <taxon>Parameciidae</taxon>
        <taxon>Paramecium</taxon>
    </lineage>
</organism>
<dbReference type="AlphaFoldDB" id="A0A8S1PMJ0"/>